<dbReference type="NCBIfam" id="TIGR02423">
    <property type="entry name" value="protocat_alph"/>
    <property type="match status" value="1"/>
</dbReference>
<dbReference type="SUPFAM" id="SSF49482">
    <property type="entry name" value="Aromatic compound dioxygenase"/>
    <property type="match status" value="1"/>
</dbReference>
<dbReference type="RefSeq" id="WP_036108709.1">
    <property type="nucleotide sequence ID" value="NZ_JAJA02000001.1"/>
</dbReference>
<dbReference type="AlphaFoldDB" id="A0A108U8F6"/>
<dbReference type="PANTHER" id="PTHR33711:SF9">
    <property type="entry name" value="PROTOCATECHUATE 3,4-DIOXYGENASE ALPHA CHAIN"/>
    <property type="match status" value="1"/>
</dbReference>
<evidence type="ECO:0000256" key="2">
    <source>
        <dbReference type="ARBA" id="ARBA00022964"/>
    </source>
</evidence>
<dbReference type="InterPro" id="IPR050770">
    <property type="entry name" value="Intradiol_RC_Dioxygenase"/>
</dbReference>
<dbReference type="InterPro" id="IPR000627">
    <property type="entry name" value="Intradiol_dOase_C"/>
</dbReference>
<sequence length="187" mass="19802">MSFRQTPSQTVGPFFLIGLAAGVRADLSAGADGERIEIRGQVLDGAGEPVIDAVIETWQACAHGHYPHPEDPGAHQACAGFDGFGRVVTDEYGRFALVTVKPGRVADLAGGLQAPHLGVNVLMRGLLKQAGTRLYFGDEAAANAEDAVLASVPAARRASVISRVDADGVHHWDIHMQGERETAFFAF</sequence>
<dbReference type="InterPro" id="IPR015889">
    <property type="entry name" value="Intradiol_dOase_core"/>
</dbReference>
<dbReference type="PANTHER" id="PTHR33711">
    <property type="entry name" value="DIOXYGENASE, PUTATIVE (AFU_ORTHOLOGUE AFUA_2G02910)-RELATED"/>
    <property type="match status" value="1"/>
</dbReference>
<accession>A0A108U8F6</accession>
<evidence type="ECO:0000313" key="5">
    <source>
        <dbReference type="EMBL" id="KWS04485.1"/>
    </source>
</evidence>
<proteinExistence type="inferred from homology"/>
<dbReference type="OrthoDB" id="9805815at2"/>
<keyword evidence="2" id="KW-0223">Dioxygenase</keyword>
<dbReference type="GO" id="GO:0018578">
    <property type="term" value="F:protocatechuate 3,4-dioxygenase activity"/>
    <property type="evidence" value="ECO:0007669"/>
    <property type="project" value="UniProtKB-EC"/>
</dbReference>
<dbReference type="Pfam" id="PF00775">
    <property type="entry name" value="Dioxygenase_C"/>
    <property type="match status" value="1"/>
</dbReference>
<evidence type="ECO:0000256" key="3">
    <source>
        <dbReference type="ARBA" id="ARBA00023002"/>
    </source>
</evidence>
<feature type="domain" description="Intradiol ring-cleavage dioxygenases" evidence="4">
    <location>
        <begin position="32"/>
        <end position="104"/>
    </location>
</feature>
<comment type="caution">
    <text evidence="5">The sequence shown here is derived from an EMBL/GenBank/DDBJ whole genome shotgun (WGS) entry which is preliminary data.</text>
</comment>
<keyword evidence="3 5" id="KW-0560">Oxidoreductase</keyword>
<evidence type="ECO:0000259" key="4">
    <source>
        <dbReference type="Pfam" id="PF00775"/>
    </source>
</evidence>
<organism evidence="5 6">
    <name type="scientific">Lysobacter capsici AZ78</name>
    <dbReference type="NCBI Taxonomy" id="1444315"/>
    <lineage>
        <taxon>Bacteria</taxon>
        <taxon>Pseudomonadati</taxon>
        <taxon>Pseudomonadota</taxon>
        <taxon>Gammaproteobacteria</taxon>
        <taxon>Lysobacterales</taxon>
        <taxon>Lysobacteraceae</taxon>
        <taxon>Lysobacter</taxon>
    </lineage>
</organism>
<gene>
    <name evidence="5" type="ORF">AZ78_2034</name>
</gene>
<dbReference type="GO" id="GO:0008199">
    <property type="term" value="F:ferric iron binding"/>
    <property type="evidence" value="ECO:0007669"/>
    <property type="project" value="InterPro"/>
</dbReference>
<evidence type="ECO:0000256" key="1">
    <source>
        <dbReference type="ARBA" id="ARBA00007825"/>
    </source>
</evidence>
<keyword evidence="6" id="KW-1185">Reference proteome</keyword>
<dbReference type="Proteomes" id="UP000023435">
    <property type="component" value="Unassembled WGS sequence"/>
</dbReference>
<dbReference type="InterPro" id="IPR012786">
    <property type="entry name" value="Protocat_dOase_a"/>
</dbReference>
<dbReference type="EC" id="1.13.11.3" evidence="5"/>
<protein>
    <submittedName>
        <fullName evidence="5">Protocatechuate 3,4-dioxygenase alpha chain</fullName>
        <ecNumber evidence="5">1.13.11.3</ecNumber>
    </submittedName>
</protein>
<dbReference type="EMBL" id="JAJA02000001">
    <property type="protein sequence ID" value="KWS04485.1"/>
    <property type="molecule type" value="Genomic_DNA"/>
</dbReference>
<reference evidence="5 6" key="1">
    <citation type="journal article" date="2014" name="Genome Announc.">
        <title>Draft Genome Sequence of Lysobacter capsici AZ78, a Bacterium Antagonistic to Plant-Pathogenic Oomycetes.</title>
        <authorList>
            <person name="Puopolo G."/>
            <person name="Sonego P."/>
            <person name="Engelen K."/>
            <person name="Pertot I."/>
        </authorList>
    </citation>
    <scope>NUCLEOTIDE SEQUENCE [LARGE SCALE GENOMIC DNA]</scope>
    <source>
        <strain evidence="5 6">AZ78</strain>
    </source>
</reference>
<name>A0A108U8F6_9GAMM</name>
<comment type="similarity">
    <text evidence="1">Belongs to the intradiol ring-cleavage dioxygenase family.</text>
</comment>
<dbReference type="Gene3D" id="2.60.130.10">
    <property type="entry name" value="Aromatic compound dioxygenase"/>
    <property type="match status" value="1"/>
</dbReference>
<evidence type="ECO:0000313" key="6">
    <source>
        <dbReference type="Proteomes" id="UP000023435"/>
    </source>
</evidence>